<keyword evidence="3" id="KW-1185">Reference proteome</keyword>
<proteinExistence type="predicted"/>
<accession>A0ABR2H5M9</accession>
<protein>
    <submittedName>
        <fullName evidence="2">Uncharacterized protein</fullName>
    </submittedName>
</protein>
<reference evidence="2 3" key="1">
    <citation type="submission" date="2024-04" db="EMBL/GenBank/DDBJ databases">
        <title>Tritrichomonas musculus Genome.</title>
        <authorList>
            <person name="Alves-Ferreira E."/>
            <person name="Grigg M."/>
            <person name="Lorenzi H."/>
            <person name="Galac M."/>
        </authorList>
    </citation>
    <scope>NUCLEOTIDE SEQUENCE [LARGE SCALE GENOMIC DNA]</scope>
    <source>
        <strain evidence="2 3">EAF2021</strain>
    </source>
</reference>
<comment type="caution">
    <text evidence="2">The sequence shown here is derived from an EMBL/GenBank/DDBJ whole genome shotgun (WGS) entry which is preliminary data.</text>
</comment>
<organism evidence="2 3">
    <name type="scientific">Tritrichomonas musculus</name>
    <dbReference type="NCBI Taxonomy" id="1915356"/>
    <lineage>
        <taxon>Eukaryota</taxon>
        <taxon>Metamonada</taxon>
        <taxon>Parabasalia</taxon>
        <taxon>Tritrichomonadida</taxon>
        <taxon>Tritrichomonadidae</taxon>
        <taxon>Tritrichomonas</taxon>
    </lineage>
</organism>
<name>A0ABR2H5M9_9EUKA</name>
<feature type="compositionally biased region" description="Acidic residues" evidence="1">
    <location>
        <begin position="459"/>
        <end position="471"/>
    </location>
</feature>
<gene>
    <name evidence="2" type="ORF">M9Y10_027127</name>
</gene>
<sequence length="741" mass="84559">MSYQEEIRLMCSQEDSGEDCSDEDLNENLLKTLDDRKERFENEFTCIEADSNTKILYTAKDKDSYDLMMVGNKNFDNFYKFINKSGDECTLFTNNKDNIWSPSKLDDSSFTIYLPKHAIRLSSFAFRTPKDESLAGYMPNTICLFGYNDDFSRWDVLYFARVQTLKTGSRYDLNIENGTQKNFYRAFSFFTYSDHFALSFFKLYGDLITQEDGVDMSVFEKIPRIRYHNMPVIEGHENGEAIFDSALKIFGPRLENFVVALYEKGDGNEKVADLWGVELSKHFKSKVLSQSRPNIISFFFPNHIIYLEGYKIYAHESPNVRNWCICINTDINSEGIIVHERRNATLKGKKFYNYEINDINKSQRFCRIIRFIGLDKEFSFKRIDFFGIAIPVGHKVIDLSSLYTCPYPSKVDKYYAKETPKVEDKKQKNEEIKKKEVEKVKPKPVRKPSPPSSSISSSDDNDDDDDDDDDYIPTKKQPQRSPSKTSNQPQKPPSSASVKAKNSKPEPPKEPTSYYCRYCGYKANSISTLTFLPCNKSPSGKHVLFEGDTNGPFYCMYCGYKANSISTLTGLPCNKSPNGKHSPFESSGLPVFYCKYCGYKANSISTLTGLSCNKSRTKKHVPFNGPLRKNYYCRYCGYKASSISTLTGLSCNKSPNGKHVPYSGDEKRYYYCKCCGYKAGSISTLTGLSCNKSPNGKHVPYSGDEKRYYYCKCCGYKASSISTLTNRPCNKNPNGKHIPAK</sequence>
<dbReference type="Proteomes" id="UP001470230">
    <property type="component" value="Unassembled WGS sequence"/>
</dbReference>
<feature type="compositionally biased region" description="Polar residues" evidence="1">
    <location>
        <begin position="479"/>
        <end position="497"/>
    </location>
</feature>
<feature type="compositionally biased region" description="Basic and acidic residues" evidence="1">
    <location>
        <begin position="420"/>
        <end position="441"/>
    </location>
</feature>
<evidence type="ECO:0000313" key="3">
    <source>
        <dbReference type="Proteomes" id="UP001470230"/>
    </source>
</evidence>
<dbReference type="EMBL" id="JAPFFF010000041">
    <property type="protein sequence ID" value="KAK8841508.1"/>
    <property type="molecule type" value="Genomic_DNA"/>
</dbReference>
<evidence type="ECO:0000313" key="2">
    <source>
        <dbReference type="EMBL" id="KAK8841508.1"/>
    </source>
</evidence>
<evidence type="ECO:0000256" key="1">
    <source>
        <dbReference type="SAM" id="MobiDB-lite"/>
    </source>
</evidence>
<feature type="region of interest" description="Disordered" evidence="1">
    <location>
        <begin position="420"/>
        <end position="510"/>
    </location>
</feature>